<keyword evidence="3" id="KW-0946">Virion</keyword>
<evidence type="ECO:0000259" key="2">
    <source>
        <dbReference type="Pfam" id="PF05229"/>
    </source>
</evidence>
<feature type="chain" id="PRO_5009264574" evidence="1">
    <location>
        <begin position="24"/>
        <end position="179"/>
    </location>
</feature>
<dbReference type="PANTHER" id="PTHR37089">
    <property type="entry name" value="PROTEIN U-RELATED"/>
    <property type="match status" value="1"/>
</dbReference>
<evidence type="ECO:0000313" key="3">
    <source>
        <dbReference type="EMBL" id="SDS98247.1"/>
    </source>
</evidence>
<protein>
    <submittedName>
        <fullName evidence="3">Spore coat protein U (SCPU) domain-containing protein</fullName>
    </submittedName>
</protein>
<name>A0A1H1WLW5_9PSED</name>
<evidence type="ECO:0000313" key="4">
    <source>
        <dbReference type="Proteomes" id="UP000199524"/>
    </source>
</evidence>
<sequence length="179" mass="18692">MHFIHRLLLGLGAFALLADDAMAAISGQIEARLVIMAGCEVTQASAPGKTAGTTASLDFGSLGPTWSTPLGSRLDNGNGNLAVSCSAPTTNPTQFTVTIDGGTQGDGSNRYLSNGSQRIPYHLSVDEAGNDHYPIGQQRTFSVGTGAWTPIPIHGALLANNQALPAGTYRDRVIITLNW</sequence>
<keyword evidence="1" id="KW-0732">Signal</keyword>
<dbReference type="EMBL" id="LT629777">
    <property type="protein sequence ID" value="SDS98247.1"/>
    <property type="molecule type" value="Genomic_DNA"/>
</dbReference>
<evidence type="ECO:0000256" key="1">
    <source>
        <dbReference type="SAM" id="SignalP"/>
    </source>
</evidence>
<dbReference type="SMART" id="SM00972">
    <property type="entry name" value="SCPU"/>
    <property type="match status" value="1"/>
</dbReference>
<keyword evidence="4" id="KW-1185">Reference proteome</keyword>
<feature type="domain" description="Spore coat protein U/FanG" evidence="2">
    <location>
        <begin position="27"/>
        <end position="176"/>
    </location>
</feature>
<dbReference type="InterPro" id="IPR053167">
    <property type="entry name" value="Spore_coat_component"/>
</dbReference>
<proteinExistence type="predicted"/>
<accession>A0A1H1WLW5</accession>
<gene>
    <name evidence="3" type="ORF">SAMN05216598_3492</name>
</gene>
<keyword evidence="3" id="KW-0167">Capsid protein</keyword>
<reference evidence="4" key="1">
    <citation type="submission" date="2016-10" db="EMBL/GenBank/DDBJ databases">
        <authorList>
            <person name="Varghese N."/>
            <person name="Submissions S."/>
        </authorList>
    </citation>
    <scope>NUCLEOTIDE SEQUENCE [LARGE SCALE GENOMIC DNA]</scope>
    <source>
        <strain evidence="4">ATCC 23835</strain>
    </source>
</reference>
<dbReference type="AlphaFoldDB" id="A0A1H1WLW5"/>
<dbReference type="GeneID" id="300208428"/>
<dbReference type="RefSeq" id="WP_090206914.1">
    <property type="nucleotide sequence ID" value="NZ_LT629777.1"/>
</dbReference>
<feature type="signal peptide" evidence="1">
    <location>
        <begin position="1"/>
        <end position="23"/>
    </location>
</feature>
<dbReference type="Proteomes" id="UP000199524">
    <property type="component" value="Chromosome I"/>
</dbReference>
<dbReference type="InterPro" id="IPR007893">
    <property type="entry name" value="Spore_coat_U/FanG"/>
</dbReference>
<organism evidence="3 4">
    <name type="scientific">Pseudomonas asplenii</name>
    <dbReference type="NCBI Taxonomy" id="53407"/>
    <lineage>
        <taxon>Bacteria</taxon>
        <taxon>Pseudomonadati</taxon>
        <taxon>Pseudomonadota</taxon>
        <taxon>Gammaproteobacteria</taxon>
        <taxon>Pseudomonadales</taxon>
        <taxon>Pseudomonadaceae</taxon>
        <taxon>Pseudomonas</taxon>
    </lineage>
</organism>
<dbReference type="Pfam" id="PF05229">
    <property type="entry name" value="SCPU"/>
    <property type="match status" value="1"/>
</dbReference>